<keyword evidence="7 9" id="KW-0460">Magnesium</keyword>
<dbReference type="PROSITE" id="PS00793">
    <property type="entry name" value="DHPS_2"/>
    <property type="match status" value="1"/>
</dbReference>
<comment type="catalytic activity">
    <reaction evidence="1">
        <text>(7,8-dihydropterin-6-yl)methyl diphosphate + 4-aminobenzoate = 7,8-dihydropteroate + diphosphate</text>
        <dbReference type="Rhea" id="RHEA:19949"/>
        <dbReference type="ChEBI" id="CHEBI:17836"/>
        <dbReference type="ChEBI" id="CHEBI:17839"/>
        <dbReference type="ChEBI" id="CHEBI:33019"/>
        <dbReference type="ChEBI" id="CHEBI:72950"/>
        <dbReference type="EC" id="2.5.1.15"/>
    </reaction>
</comment>
<dbReference type="EC" id="2.5.1.15" evidence="4 9"/>
<dbReference type="RefSeq" id="WP_377043827.1">
    <property type="nucleotide sequence ID" value="NZ_JBHLUN010000005.1"/>
</dbReference>
<comment type="pathway">
    <text evidence="3 9">Cofactor biosynthesis; tetrahydrofolate biosynthesis; 7,8-dihydrofolate from 2-amino-4-hydroxy-6-hydroxymethyl-7,8-dihydropteridine diphosphate and 4-aminobenzoate: step 1/2.</text>
</comment>
<evidence type="ECO:0000256" key="1">
    <source>
        <dbReference type="ARBA" id="ARBA00000012"/>
    </source>
</evidence>
<dbReference type="InterPro" id="IPR000489">
    <property type="entry name" value="Pterin-binding_dom"/>
</dbReference>
<dbReference type="PROSITE" id="PS50972">
    <property type="entry name" value="PTERIN_BINDING"/>
    <property type="match status" value="1"/>
</dbReference>
<comment type="similarity">
    <text evidence="9">Belongs to the DHPS family.</text>
</comment>
<name>A0ABV6JQT2_9PROT</name>
<keyword evidence="8 9" id="KW-0289">Folate biosynthesis</keyword>
<dbReference type="InterPro" id="IPR045031">
    <property type="entry name" value="DHP_synth-like"/>
</dbReference>
<dbReference type="Proteomes" id="UP001589865">
    <property type="component" value="Unassembled WGS sequence"/>
</dbReference>
<dbReference type="SUPFAM" id="SSF51717">
    <property type="entry name" value="Dihydropteroate synthetase-like"/>
    <property type="match status" value="1"/>
</dbReference>
<dbReference type="EMBL" id="JBHLUN010000005">
    <property type="protein sequence ID" value="MFC0408087.1"/>
    <property type="molecule type" value="Genomic_DNA"/>
</dbReference>
<sequence>MNEWIEPLALVHGGAARDAIAAGSGLPLRGVAHAFTLVRDPANVVLSVRDLPVTLLDAAASLGEVLPPVAGLPADRAAVMGILNVTPDSFSDGGLHATPEAAIAAGRAMLAAGADLLDIGAESTRPGAAPVTVEEECRRLIPVVEALAGEGIVSVDTRHALTMRRALEAGARMINDVAALREPGALEAVAGSECAVVLMHMPGLDPATMQERARYDDVVAEVVRFLAERIAACEAAGIARHRILADPGIGFGKTMEHDLELLRRLPVLHALGCRVLLGASRKKFIGRITGEAVAARRLGGSLAVALAGDAAGASVIRVHDVPDTVQALRMVEAMR</sequence>
<dbReference type="PROSITE" id="PS00792">
    <property type="entry name" value="DHPS_1"/>
    <property type="match status" value="1"/>
</dbReference>
<feature type="domain" description="Pterin-binding" evidence="10">
    <location>
        <begin position="77"/>
        <end position="329"/>
    </location>
</feature>
<protein>
    <recommendedName>
        <fullName evidence="4 9">Dihydropteroate synthase</fullName>
        <shortName evidence="9">DHPS</shortName>
        <ecNumber evidence="4 9">2.5.1.15</ecNumber>
    </recommendedName>
    <alternativeName>
        <fullName evidence="9">Dihydropteroate pyrophosphorylase</fullName>
    </alternativeName>
</protein>
<evidence type="ECO:0000256" key="7">
    <source>
        <dbReference type="ARBA" id="ARBA00022842"/>
    </source>
</evidence>
<dbReference type="InterPro" id="IPR006390">
    <property type="entry name" value="DHP_synth_dom"/>
</dbReference>
<comment type="function">
    <text evidence="9">Catalyzes the condensation of para-aminobenzoate (pABA) with 6-hydroxymethyl-7,8-dihydropterin diphosphate (DHPt-PP) to form 7,8-dihydropteroate (H2Pte), the immediate precursor of folate derivatives.</text>
</comment>
<evidence type="ECO:0000313" key="11">
    <source>
        <dbReference type="EMBL" id="MFC0408087.1"/>
    </source>
</evidence>
<evidence type="ECO:0000259" key="10">
    <source>
        <dbReference type="PROSITE" id="PS50972"/>
    </source>
</evidence>
<reference evidence="11 12" key="1">
    <citation type="submission" date="2024-09" db="EMBL/GenBank/DDBJ databases">
        <authorList>
            <person name="Sun Q."/>
            <person name="Mori K."/>
        </authorList>
    </citation>
    <scope>NUCLEOTIDE SEQUENCE [LARGE SCALE GENOMIC DNA]</scope>
    <source>
        <strain evidence="11 12">TBRC 5777</strain>
    </source>
</reference>
<comment type="cofactor">
    <cofactor evidence="2 9">
        <name>Mg(2+)</name>
        <dbReference type="ChEBI" id="CHEBI:18420"/>
    </cofactor>
</comment>
<dbReference type="PANTHER" id="PTHR20941">
    <property type="entry name" value="FOLATE SYNTHESIS PROTEINS"/>
    <property type="match status" value="1"/>
</dbReference>
<dbReference type="InterPro" id="IPR011005">
    <property type="entry name" value="Dihydropteroate_synth-like_sf"/>
</dbReference>
<dbReference type="GO" id="GO:0004156">
    <property type="term" value="F:dihydropteroate synthase activity"/>
    <property type="evidence" value="ECO:0007669"/>
    <property type="project" value="UniProtKB-EC"/>
</dbReference>
<comment type="caution">
    <text evidence="11">The sequence shown here is derived from an EMBL/GenBank/DDBJ whole genome shotgun (WGS) entry which is preliminary data.</text>
</comment>
<dbReference type="PANTHER" id="PTHR20941:SF1">
    <property type="entry name" value="FOLIC ACID SYNTHESIS PROTEIN FOL1"/>
    <property type="match status" value="1"/>
</dbReference>
<gene>
    <name evidence="11" type="primary">folP</name>
    <name evidence="11" type="ORF">ACFFGY_07485</name>
</gene>
<evidence type="ECO:0000256" key="9">
    <source>
        <dbReference type="RuleBase" id="RU361205"/>
    </source>
</evidence>
<dbReference type="Pfam" id="PF00809">
    <property type="entry name" value="Pterin_bind"/>
    <property type="match status" value="1"/>
</dbReference>
<evidence type="ECO:0000256" key="8">
    <source>
        <dbReference type="ARBA" id="ARBA00022909"/>
    </source>
</evidence>
<proteinExistence type="inferred from homology"/>
<keyword evidence="12" id="KW-1185">Reference proteome</keyword>
<keyword evidence="6 9" id="KW-0479">Metal-binding</keyword>
<evidence type="ECO:0000256" key="5">
    <source>
        <dbReference type="ARBA" id="ARBA00022679"/>
    </source>
</evidence>
<evidence type="ECO:0000313" key="12">
    <source>
        <dbReference type="Proteomes" id="UP001589865"/>
    </source>
</evidence>
<dbReference type="CDD" id="cd00739">
    <property type="entry name" value="DHPS"/>
    <property type="match status" value="1"/>
</dbReference>
<dbReference type="Gene3D" id="3.20.20.20">
    <property type="entry name" value="Dihydropteroate synthase-like"/>
    <property type="match status" value="1"/>
</dbReference>
<organism evidence="11 12">
    <name type="scientific">Roseomonas elaeocarpi</name>
    <dbReference type="NCBI Taxonomy" id="907779"/>
    <lineage>
        <taxon>Bacteria</taxon>
        <taxon>Pseudomonadati</taxon>
        <taxon>Pseudomonadota</taxon>
        <taxon>Alphaproteobacteria</taxon>
        <taxon>Acetobacterales</taxon>
        <taxon>Roseomonadaceae</taxon>
        <taxon>Roseomonas</taxon>
    </lineage>
</organism>
<evidence type="ECO:0000256" key="2">
    <source>
        <dbReference type="ARBA" id="ARBA00001946"/>
    </source>
</evidence>
<evidence type="ECO:0000256" key="4">
    <source>
        <dbReference type="ARBA" id="ARBA00012458"/>
    </source>
</evidence>
<evidence type="ECO:0000256" key="6">
    <source>
        <dbReference type="ARBA" id="ARBA00022723"/>
    </source>
</evidence>
<accession>A0ABV6JQT2</accession>
<dbReference type="NCBIfam" id="TIGR01496">
    <property type="entry name" value="DHPS"/>
    <property type="match status" value="1"/>
</dbReference>
<evidence type="ECO:0000256" key="3">
    <source>
        <dbReference type="ARBA" id="ARBA00004763"/>
    </source>
</evidence>
<keyword evidence="5 9" id="KW-0808">Transferase</keyword>